<reference evidence="1 2" key="1">
    <citation type="journal article" date="2017" name="G3 (Bethesda)">
        <title>First Draft Genome Sequence of the Pathogenic Fungus Lomentospora prolificans (Formerly Scedosporium prolificans).</title>
        <authorList>
            <person name="Luo R."/>
            <person name="Zimin A."/>
            <person name="Workman R."/>
            <person name="Fan Y."/>
            <person name="Pertea G."/>
            <person name="Grossman N."/>
            <person name="Wear M.P."/>
            <person name="Jia B."/>
            <person name="Miller H."/>
            <person name="Casadevall A."/>
            <person name="Timp W."/>
            <person name="Zhang S.X."/>
            <person name="Salzberg S.L."/>
        </authorList>
    </citation>
    <scope>NUCLEOTIDE SEQUENCE [LARGE SCALE GENOMIC DNA]</scope>
    <source>
        <strain evidence="1 2">JHH-5317</strain>
    </source>
</reference>
<proteinExistence type="predicted"/>
<accession>A0A2N3N873</accession>
<dbReference type="OrthoDB" id="1694274at2759"/>
<dbReference type="STRING" id="41688.A0A2N3N873"/>
<gene>
    <name evidence="1" type="ORF">jhhlp_005038</name>
</gene>
<dbReference type="VEuPathDB" id="FungiDB:jhhlp_005038"/>
<dbReference type="InterPro" id="IPR036412">
    <property type="entry name" value="HAD-like_sf"/>
</dbReference>
<sequence length="138" mass="14933">MSSLELKSGALDLLSTIKDARKKITAHMPHKKGRSKALGIGSYIDYYLATTNLFKTAKVGGLFSPVLAHLEISSDDLVYIGDTEVRDIEPAMAAGIFSVKQPRISRKLLPRQGSLTNIRIDGKPVSPVAKECAPIALE</sequence>
<protein>
    <submittedName>
        <fullName evidence="1">Uncharacterized protein</fullName>
    </submittedName>
</protein>
<comment type="caution">
    <text evidence="1">The sequence shown here is derived from an EMBL/GenBank/DDBJ whole genome shotgun (WGS) entry which is preliminary data.</text>
</comment>
<evidence type="ECO:0000313" key="2">
    <source>
        <dbReference type="Proteomes" id="UP000233524"/>
    </source>
</evidence>
<dbReference type="AlphaFoldDB" id="A0A2N3N873"/>
<dbReference type="Gene3D" id="3.40.50.1000">
    <property type="entry name" value="HAD superfamily/HAD-like"/>
    <property type="match status" value="1"/>
</dbReference>
<name>A0A2N3N873_9PEZI</name>
<dbReference type="EMBL" id="NLAX01000095">
    <property type="protein sequence ID" value="PKS08649.1"/>
    <property type="molecule type" value="Genomic_DNA"/>
</dbReference>
<evidence type="ECO:0000313" key="1">
    <source>
        <dbReference type="EMBL" id="PKS08649.1"/>
    </source>
</evidence>
<organism evidence="1 2">
    <name type="scientific">Lomentospora prolificans</name>
    <dbReference type="NCBI Taxonomy" id="41688"/>
    <lineage>
        <taxon>Eukaryota</taxon>
        <taxon>Fungi</taxon>
        <taxon>Dikarya</taxon>
        <taxon>Ascomycota</taxon>
        <taxon>Pezizomycotina</taxon>
        <taxon>Sordariomycetes</taxon>
        <taxon>Hypocreomycetidae</taxon>
        <taxon>Microascales</taxon>
        <taxon>Microascaceae</taxon>
        <taxon>Lomentospora</taxon>
    </lineage>
</organism>
<keyword evidence="2" id="KW-1185">Reference proteome</keyword>
<dbReference type="InParanoid" id="A0A2N3N873"/>
<dbReference type="SUPFAM" id="SSF56784">
    <property type="entry name" value="HAD-like"/>
    <property type="match status" value="1"/>
</dbReference>
<dbReference type="InterPro" id="IPR023214">
    <property type="entry name" value="HAD_sf"/>
</dbReference>
<dbReference type="Proteomes" id="UP000233524">
    <property type="component" value="Unassembled WGS sequence"/>
</dbReference>
<dbReference type="CDD" id="cd01427">
    <property type="entry name" value="HAD_like"/>
    <property type="match status" value="1"/>
</dbReference>